<dbReference type="EMBL" id="JAGRRH010000015">
    <property type="protein sequence ID" value="KAG7356784.1"/>
    <property type="molecule type" value="Genomic_DNA"/>
</dbReference>
<dbReference type="PROSITE" id="PS01129">
    <property type="entry name" value="PSI_RLU"/>
    <property type="match status" value="1"/>
</dbReference>
<protein>
    <submittedName>
        <fullName evidence="3">RluA family pseudouridine synthase</fullName>
    </submittedName>
</protein>
<dbReference type="InterPro" id="IPR006224">
    <property type="entry name" value="PsdUridine_synth_RluA-like_CS"/>
</dbReference>
<dbReference type="AlphaFoldDB" id="A0A9K3L7R2"/>
<proteinExistence type="predicted"/>
<dbReference type="GO" id="GO:0003723">
    <property type="term" value="F:RNA binding"/>
    <property type="evidence" value="ECO:0007669"/>
    <property type="project" value="InterPro"/>
</dbReference>
<dbReference type="InterPro" id="IPR050188">
    <property type="entry name" value="RluA_PseudoU_synthase"/>
</dbReference>
<gene>
    <name evidence="3" type="ORF">IV203_001470</name>
</gene>
<organism evidence="3 4">
    <name type="scientific">Nitzschia inconspicua</name>
    <dbReference type="NCBI Taxonomy" id="303405"/>
    <lineage>
        <taxon>Eukaryota</taxon>
        <taxon>Sar</taxon>
        <taxon>Stramenopiles</taxon>
        <taxon>Ochrophyta</taxon>
        <taxon>Bacillariophyta</taxon>
        <taxon>Bacillariophyceae</taxon>
        <taxon>Bacillariophycidae</taxon>
        <taxon>Bacillariales</taxon>
        <taxon>Bacillariaceae</taxon>
        <taxon>Nitzschia</taxon>
    </lineage>
</organism>
<dbReference type="Pfam" id="PF00849">
    <property type="entry name" value="PseudoU_synth_2"/>
    <property type="match status" value="1"/>
</dbReference>
<dbReference type="OrthoDB" id="424794at2759"/>
<feature type="compositionally biased region" description="Polar residues" evidence="1">
    <location>
        <begin position="594"/>
        <end position="604"/>
    </location>
</feature>
<dbReference type="CDD" id="cd02869">
    <property type="entry name" value="PseudoU_synth_RluA_like"/>
    <property type="match status" value="1"/>
</dbReference>
<feature type="region of interest" description="Disordered" evidence="1">
    <location>
        <begin position="585"/>
        <end position="622"/>
    </location>
</feature>
<name>A0A9K3L7R2_9STRA</name>
<reference evidence="3" key="1">
    <citation type="journal article" date="2021" name="Sci. Rep.">
        <title>Diploid genomic architecture of Nitzschia inconspicua, an elite biomass production diatom.</title>
        <authorList>
            <person name="Oliver A."/>
            <person name="Podell S."/>
            <person name="Pinowska A."/>
            <person name="Traller J.C."/>
            <person name="Smith S.R."/>
            <person name="McClure R."/>
            <person name="Beliaev A."/>
            <person name="Bohutskyi P."/>
            <person name="Hill E.A."/>
            <person name="Rabines A."/>
            <person name="Zheng H."/>
            <person name="Allen L.Z."/>
            <person name="Kuo A."/>
            <person name="Grigoriev I.V."/>
            <person name="Allen A.E."/>
            <person name="Hazlebeck D."/>
            <person name="Allen E.E."/>
        </authorList>
    </citation>
    <scope>NUCLEOTIDE SEQUENCE</scope>
    <source>
        <strain evidence="3">Hildebrandi</strain>
    </source>
</reference>
<feature type="domain" description="Pseudouridine synthase RsuA/RluA-like" evidence="2">
    <location>
        <begin position="238"/>
        <end position="310"/>
    </location>
</feature>
<dbReference type="PANTHER" id="PTHR21600:SF52">
    <property type="entry name" value="PSEUDOURIDINE SYNTHASE RSUA_RLUA-LIKE DOMAIN-CONTAINING PROTEIN"/>
    <property type="match status" value="1"/>
</dbReference>
<comment type="caution">
    <text evidence="3">The sequence shown here is derived from an EMBL/GenBank/DDBJ whole genome shotgun (WGS) entry which is preliminary data.</text>
</comment>
<dbReference type="InterPro" id="IPR006145">
    <property type="entry name" value="PsdUridine_synth_RsuA/RluA"/>
</dbReference>
<dbReference type="GO" id="GO:0000455">
    <property type="term" value="P:enzyme-directed rRNA pseudouridine synthesis"/>
    <property type="evidence" value="ECO:0007669"/>
    <property type="project" value="TreeGrafter"/>
</dbReference>
<keyword evidence="4" id="KW-1185">Reference proteome</keyword>
<accession>A0A9K3L7R2</accession>
<dbReference type="Pfam" id="PF05005">
    <property type="entry name" value="Ocnus"/>
    <property type="match status" value="1"/>
</dbReference>
<evidence type="ECO:0000313" key="3">
    <source>
        <dbReference type="EMBL" id="KAG7356784.1"/>
    </source>
</evidence>
<evidence type="ECO:0000259" key="2">
    <source>
        <dbReference type="Pfam" id="PF00849"/>
    </source>
</evidence>
<evidence type="ECO:0000256" key="1">
    <source>
        <dbReference type="SAM" id="MobiDB-lite"/>
    </source>
</evidence>
<sequence length="753" mass="83502">MWKFSIAPGLFFRLAIPFHYCFHIQNAWRLSSTIPTASRPFSWSLSKSVLISHFPPPGPSHRHCAVSTNIIEFSSNLPSWKGSTAPFSEYAVHVQASSFDVPINVSDAILRSMGDKVSSANEFSFIDSVLIAKSLATHPPDAPMTPHQLLFLGSVWYLSAEEYQHNQQMIQHSSFKPKRLTLENATLPLQEGDYLRIHHTPRRFPQVYQADWSLSATRDDKKAAMTLTKVVVQQGPGYCIIDKPPLIPVHPTVDNVIENVVHQLQTSSEGSDGGYLAPVQRLDTNTSGLLVLATTPEFAAYFAKLLRHKTKNRNNDNAGKQHVNNNAMNATSNTIQKGYKCLVCLAETGTESVVDAWQRLWNLQTTSQDSSSSPMVVIRHYLEQSDRAPKRFVRQRPTEDNEDQWLECLLQITQVGPPIALYDVNNNNNNYKSEDALTTSSTSLVNELWANNQRGSGVPHNVRAVAEVQVSLITGRTHQIRGQLSELGFPIVGDEQYGGAIPWTDRAHYQGTSSSTQLLALQCCDLSFPDVDYETTWNRKRCRDIVLGTPNNARPRIQASLSHAWWTSPVEKYRSSHAMFGTIDQDLEGEGDNANANASTQPETSAEGAVVRPDLLPPTTQLSPGRNKYILAKLRDPVTNKLRWFVKSAAPSECGGPYHANVADDLIEWINGVPGYESVKVEITGGGRIDYVPDAASSTFDGASSSTDAGTVCVYGFSYRYGKGDHRRAAEIIQDSMGNDRMSVTYDLADDLY</sequence>
<dbReference type="Proteomes" id="UP000693970">
    <property type="component" value="Unassembled WGS sequence"/>
</dbReference>
<dbReference type="InterPro" id="IPR007702">
    <property type="entry name" value="Janus"/>
</dbReference>
<dbReference type="PANTHER" id="PTHR21600">
    <property type="entry name" value="MITOCHONDRIAL RNA PSEUDOURIDINE SYNTHASE"/>
    <property type="match status" value="1"/>
</dbReference>
<dbReference type="GO" id="GO:0009982">
    <property type="term" value="F:pseudouridine synthase activity"/>
    <property type="evidence" value="ECO:0007669"/>
    <property type="project" value="InterPro"/>
</dbReference>
<reference evidence="3" key="2">
    <citation type="submission" date="2021-04" db="EMBL/GenBank/DDBJ databases">
        <authorList>
            <person name="Podell S."/>
        </authorList>
    </citation>
    <scope>NUCLEOTIDE SEQUENCE</scope>
    <source>
        <strain evidence="3">Hildebrandi</strain>
    </source>
</reference>
<evidence type="ECO:0000313" key="4">
    <source>
        <dbReference type="Proteomes" id="UP000693970"/>
    </source>
</evidence>